<keyword evidence="1" id="KW-1133">Transmembrane helix</keyword>
<protein>
    <submittedName>
        <fullName evidence="2">Uncharacterized protein</fullName>
    </submittedName>
</protein>
<reference evidence="2 3" key="1">
    <citation type="submission" date="2013-01" db="EMBL/GenBank/DDBJ databases">
        <authorList>
            <person name="Harkins D.M."/>
            <person name="Durkin A.S."/>
            <person name="Brinkac L.M."/>
            <person name="Haft D.H."/>
            <person name="Selengut J.D."/>
            <person name="Sanka R."/>
            <person name="DePew J."/>
            <person name="Purushe J."/>
            <person name="Tulsiani S.M."/>
            <person name="Graham G.C."/>
            <person name="Burns M.-A."/>
            <person name="Dohnt M.F."/>
            <person name="Smythe L.D."/>
            <person name="McKay D.B."/>
            <person name="Craig S.B."/>
            <person name="Vinetz J.M."/>
            <person name="Sutton G.G."/>
            <person name="Nierman W.C."/>
            <person name="Fouts D.E."/>
        </authorList>
    </citation>
    <scope>NUCLEOTIDE SEQUENCE [LARGE SCALE GENOMIC DNA]</scope>
    <source>
        <strain evidence="2 3">LT2116</strain>
    </source>
</reference>
<dbReference type="EMBL" id="AHOR02000067">
    <property type="protein sequence ID" value="EMF79965.1"/>
    <property type="molecule type" value="Genomic_DNA"/>
</dbReference>
<feature type="transmembrane region" description="Helical" evidence="1">
    <location>
        <begin position="6"/>
        <end position="25"/>
    </location>
</feature>
<evidence type="ECO:0000313" key="2">
    <source>
        <dbReference type="EMBL" id="EMF79965.1"/>
    </source>
</evidence>
<dbReference type="Proteomes" id="UP000011770">
    <property type="component" value="Unassembled WGS sequence"/>
</dbReference>
<keyword evidence="1" id="KW-0812">Transmembrane</keyword>
<accession>M3GTW6</accession>
<name>M3GTW6_9LEPT</name>
<dbReference type="AlphaFoldDB" id="M3GTW6"/>
<gene>
    <name evidence="2" type="ORF">LEP1GSC188_1118</name>
</gene>
<evidence type="ECO:0000256" key="1">
    <source>
        <dbReference type="SAM" id="Phobius"/>
    </source>
</evidence>
<sequence length="43" mass="4921">MFTGWMANYIFFSFAAPIYAIGLVVNPEQNLITIVGLILRRMK</sequence>
<keyword evidence="1" id="KW-0472">Membrane</keyword>
<proteinExistence type="predicted"/>
<evidence type="ECO:0000313" key="3">
    <source>
        <dbReference type="Proteomes" id="UP000011770"/>
    </source>
</evidence>
<comment type="caution">
    <text evidence="2">The sequence shown here is derived from an EMBL/GenBank/DDBJ whole genome shotgun (WGS) entry which is preliminary data.</text>
</comment>
<organism evidence="2 3">
    <name type="scientific">Leptospira weilii serovar Topaz str. LT2116</name>
    <dbReference type="NCBI Taxonomy" id="1088540"/>
    <lineage>
        <taxon>Bacteria</taxon>
        <taxon>Pseudomonadati</taxon>
        <taxon>Spirochaetota</taxon>
        <taxon>Spirochaetia</taxon>
        <taxon>Leptospirales</taxon>
        <taxon>Leptospiraceae</taxon>
        <taxon>Leptospira</taxon>
    </lineage>
</organism>